<dbReference type="Pfam" id="PF04146">
    <property type="entry name" value="YTH"/>
    <property type="match status" value="1"/>
</dbReference>
<evidence type="ECO:0000259" key="2">
    <source>
        <dbReference type="PROSITE" id="PS50882"/>
    </source>
</evidence>
<organism evidence="3 4">
    <name type="scientific">Hohenbuehelia grisea</name>
    <dbReference type="NCBI Taxonomy" id="104357"/>
    <lineage>
        <taxon>Eukaryota</taxon>
        <taxon>Fungi</taxon>
        <taxon>Dikarya</taxon>
        <taxon>Basidiomycota</taxon>
        <taxon>Agaricomycotina</taxon>
        <taxon>Agaricomycetes</taxon>
        <taxon>Agaricomycetidae</taxon>
        <taxon>Agaricales</taxon>
        <taxon>Pleurotineae</taxon>
        <taxon>Pleurotaceae</taxon>
        <taxon>Hohenbuehelia</taxon>
    </lineage>
</organism>
<feature type="region of interest" description="Disordered" evidence="1">
    <location>
        <begin position="1"/>
        <end position="60"/>
    </location>
</feature>
<accession>A0ABR3ITE3</accession>
<proteinExistence type="predicted"/>
<feature type="compositionally biased region" description="Polar residues" evidence="1">
    <location>
        <begin position="100"/>
        <end position="115"/>
    </location>
</feature>
<feature type="compositionally biased region" description="Low complexity" evidence="1">
    <location>
        <begin position="358"/>
        <end position="379"/>
    </location>
</feature>
<dbReference type="InterPro" id="IPR007275">
    <property type="entry name" value="YTH_domain"/>
</dbReference>
<reference evidence="4" key="1">
    <citation type="submission" date="2024-06" db="EMBL/GenBank/DDBJ databases">
        <title>Multi-omics analyses provide insights into the biosynthesis of the anticancer antibiotic pleurotin in Hohenbuehelia grisea.</title>
        <authorList>
            <person name="Weaver J.A."/>
            <person name="Alberti F."/>
        </authorList>
    </citation>
    <scope>NUCLEOTIDE SEQUENCE [LARGE SCALE GENOMIC DNA]</scope>
    <source>
        <strain evidence="4">T-177</strain>
    </source>
</reference>
<name>A0ABR3ITE3_9AGAR</name>
<gene>
    <name evidence="3" type="ORF">HGRIS_012775</name>
</gene>
<feature type="compositionally biased region" description="Acidic residues" evidence="1">
    <location>
        <begin position="243"/>
        <end position="257"/>
    </location>
</feature>
<dbReference type="InterPro" id="IPR045168">
    <property type="entry name" value="YTH_prot"/>
</dbReference>
<feature type="compositionally biased region" description="Low complexity" evidence="1">
    <location>
        <begin position="730"/>
        <end position="752"/>
    </location>
</feature>
<feature type="region of interest" description="Disordered" evidence="1">
    <location>
        <begin position="728"/>
        <end position="762"/>
    </location>
</feature>
<evidence type="ECO:0000313" key="4">
    <source>
        <dbReference type="Proteomes" id="UP001556367"/>
    </source>
</evidence>
<dbReference type="PROSITE" id="PS50882">
    <property type="entry name" value="YTH"/>
    <property type="match status" value="1"/>
</dbReference>
<comment type="caution">
    <text evidence="3">The sequence shown here is derived from an EMBL/GenBank/DDBJ whole genome shotgun (WGS) entry which is preliminary data.</text>
</comment>
<evidence type="ECO:0000313" key="3">
    <source>
        <dbReference type="EMBL" id="KAL0946572.1"/>
    </source>
</evidence>
<dbReference type="Gene3D" id="3.10.590.10">
    <property type="entry name" value="ph1033 like domains"/>
    <property type="match status" value="1"/>
</dbReference>
<dbReference type="Proteomes" id="UP001556367">
    <property type="component" value="Unassembled WGS sequence"/>
</dbReference>
<feature type="compositionally biased region" description="Polar residues" evidence="1">
    <location>
        <begin position="346"/>
        <end position="357"/>
    </location>
</feature>
<keyword evidence="4" id="KW-1185">Reference proteome</keyword>
<dbReference type="PANTHER" id="PTHR12357:SF89">
    <property type="entry name" value="YTH DOMAIN-CONTAINING FAMILY PROTEIN"/>
    <property type="match status" value="1"/>
</dbReference>
<sequence>MASQTQQPGGPPLPPVPASPPSSGGVRRHHTITAASRSARAGVREIISEENPQDGSWNDDEVLDQDWTVQHALGAVGEKSSLHRQASLPTRYHRAFQGKGTRTGTSTPKTMNSLSAIAGHEGDEEDWERDMRGLTVNDDEHPEAAQHQQVMESSASNPSNPSPLSPHFNHQNSHVPSPPPAGAAGVRRHVSLTYGAGVGGPRKLGGSQLKRAGTLQTPHPHGVTPTQQGTGSGHGSSPSPTNAEEEEYSFDPYEYADENTAAAGYEEEYYPQGQYPTSPLGRSPWNNQGTGEWRAPGSSGYSPNGGVDDVAHALSSMELNPQGYAANTTNTGASYQPGQSAHPPRFNSQHQQAVNQSGARGNINNGNGNGNENGARNGGKLQLVTSMDGRKTPQGQAGPVSASAYMPPIGGSIQQQYTGGSSVSGRGGDDRAQGTGERSLSGRSSNPNLGYGYQQGQNKSGDPSIPNVPPIPQQYLQQQRGYNAQAMGGGQGAMGGSPAMGMGPGFIGSPIDVPTLIATKGYNPANFDVRPPFARFFVIKSYTEDDVHKSLKYEIWSSTDPGNKRLDKAFKECAGRGPIYLFFSVNASGHFCGMAEMLTSVDYTRSSTVWASDKWKGVFKVRWIFVRDIPNVNLRHIKLKYARYHHTHAHLSNPSESNTQERKPVTNSRDTQELLPEAGQEMLRIFHTHPARTSLLQDFAFYEVLQHHTSLKLLLILHPEYQLQAMQKLQQPAGSASPPMQSPQMQSLSPAASPQPPQNAGMYAMQNPNALAYQMPQMSPMMQMQMMGMNMGMGMGAGGSAFGVPQAQAMHQSVMRHASPDPNQGGGQQNFMGF</sequence>
<feature type="compositionally biased region" description="Polar residues" evidence="1">
    <location>
        <begin position="436"/>
        <end position="461"/>
    </location>
</feature>
<feature type="region of interest" description="Disordered" evidence="1">
    <location>
        <begin position="322"/>
        <end position="472"/>
    </location>
</feature>
<feature type="domain" description="YTH" evidence="2">
    <location>
        <begin position="534"/>
        <end position="686"/>
    </location>
</feature>
<feature type="region of interest" description="Disordered" evidence="1">
    <location>
        <begin position="649"/>
        <end position="670"/>
    </location>
</feature>
<dbReference type="PANTHER" id="PTHR12357">
    <property type="entry name" value="YTH YT521-B HOMOLOGY DOMAIN-CONTAINING"/>
    <property type="match status" value="1"/>
</dbReference>
<feature type="compositionally biased region" description="Polar residues" evidence="1">
    <location>
        <begin position="325"/>
        <end position="339"/>
    </location>
</feature>
<dbReference type="CDD" id="cd21134">
    <property type="entry name" value="YTH"/>
    <property type="match status" value="1"/>
</dbReference>
<feature type="compositionally biased region" description="Pro residues" evidence="1">
    <location>
        <begin position="9"/>
        <end position="20"/>
    </location>
</feature>
<feature type="region of interest" description="Disordered" evidence="1">
    <location>
        <begin position="78"/>
        <end position="309"/>
    </location>
</feature>
<evidence type="ECO:0000256" key="1">
    <source>
        <dbReference type="SAM" id="MobiDB-lite"/>
    </source>
</evidence>
<dbReference type="EMBL" id="JASNQZ010000015">
    <property type="protein sequence ID" value="KAL0946572.1"/>
    <property type="molecule type" value="Genomic_DNA"/>
</dbReference>
<protein>
    <recommendedName>
        <fullName evidence="2">YTH domain-containing protein</fullName>
    </recommendedName>
</protein>
<feature type="compositionally biased region" description="Low complexity" evidence="1">
    <location>
        <begin position="224"/>
        <end position="241"/>
    </location>
</feature>